<evidence type="ECO:0000256" key="1">
    <source>
        <dbReference type="ARBA" id="ARBA00022676"/>
    </source>
</evidence>
<dbReference type="PANTHER" id="PTHR45947">
    <property type="entry name" value="SULFOQUINOVOSYL TRANSFERASE SQD2"/>
    <property type="match status" value="1"/>
</dbReference>
<dbReference type="Proteomes" id="UP001300763">
    <property type="component" value="Unassembled WGS sequence"/>
</dbReference>
<feature type="region of interest" description="Disordered" evidence="3">
    <location>
        <begin position="369"/>
        <end position="389"/>
    </location>
</feature>
<evidence type="ECO:0000256" key="3">
    <source>
        <dbReference type="SAM" id="MobiDB-lite"/>
    </source>
</evidence>
<gene>
    <name evidence="6" type="ORF">PGB27_15830</name>
</gene>
<protein>
    <submittedName>
        <fullName evidence="6">Glycosyltransferase</fullName>
        <ecNumber evidence="6">2.4.-.-</ecNumber>
    </submittedName>
</protein>
<reference evidence="6 7" key="1">
    <citation type="submission" date="2023-02" db="EMBL/GenBank/DDBJ databases">
        <title>Genome sequencing required for Actinomycetospora new species description.</title>
        <authorList>
            <person name="Saimee Y."/>
            <person name="Duangmal K."/>
        </authorList>
    </citation>
    <scope>NUCLEOTIDE SEQUENCE [LARGE SCALE GENOMIC DNA]</scope>
    <source>
        <strain evidence="6 7">DW7H6</strain>
    </source>
</reference>
<keyword evidence="1 6" id="KW-0328">Glycosyltransferase</keyword>
<proteinExistence type="predicted"/>
<evidence type="ECO:0000256" key="2">
    <source>
        <dbReference type="ARBA" id="ARBA00022679"/>
    </source>
</evidence>
<evidence type="ECO:0000259" key="5">
    <source>
        <dbReference type="Pfam" id="PF13439"/>
    </source>
</evidence>
<dbReference type="SUPFAM" id="SSF53756">
    <property type="entry name" value="UDP-Glycosyltransferase/glycogen phosphorylase"/>
    <property type="match status" value="1"/>
</dbReference>
<dbReference type="GO" id="GO:0016757">
    <property type="term" value="F:glycosyltransferase activity"/>
    <property type="evidence" value="ECO:0007669"/>
    <property type="project" value="UniProtKB-KW"/>
</dbReference>
<keyword evidence="7" id="KW-1185">Reference proteome</keyword>
<dbReference type="EMBL" id="JAQZAO010000006">
    <property type="protein sequence ID" value="MDD7966805.1"/>
    <property type="molecule type" value="Genomic_DNA"/>
</dbReference>
<evidence type="ECO:0000313" key="7">
    <source>
        <dbReference type="Proteomes" id="UP001300763"/>
    </source>
</evidence>
<dbReference type="Gene3D" id="3.40.50.2000">
    <property type="entry name" value="Glycogen Phosphorylase B"/>
    <property type="match status" value="2"/>
</dbReference>
<dbReference type="InterPro" id="IPR001296">
    <property type="entry name" value="Glyco_trans_1"/>
</dbReference>
<dbReference type="EC" id="2.4.-.-" evidence="6"/>
<evidence type="ECO:0000259" key="4">
    <source>
        <dbReference type="Pfam" id="PF00534"/>
    </source>
</evidence>
<comment type="caution">
    <text evidence="6">The sequence shown here is derived from an EMBL/GenBank/DDBJ whole genome shotgun (WGS) entry which is preliminary data.</text>
</comment>
<dbReference type="InterPro" id="IPR050194">
    <property type="entry name" value="Glycosyltransferase_grp1"/>
</dbReference>
<dbReference type="RefSeq" id="WP_274201335.1">
    <property type="nucleotide sequence ID" value="NZ_JAQZAO010000006.1"/>
</dbReference>
<dbReference type="Pfam" id="PF13439">
    <property type="entry name" value="Glyco_transf_4"/>
    <property type="match status" value="1"/>
</dbReference>
<keyword evidence="2 6" id="KW-0808">Transferase</keyword>
<accession>A0ABT5SVC0</accession>
<feature type="domain" description="Glycosyl transferase family 1" evidence="4">
    <location>
        <begin position="199"/>
        <end position="330"/>
    </location>
</feature>
<organism evidence="6 7">
    <name type="scientific">Actinomycetospora lemnae</name>
    <dbReference type="NCBI Taxonomy" id="3019891"/>
    <lineage>
        <taxon>Bacteria</taxon>
        <taxon>Bacillati</taxon>
        <taxon>Actinomycetota</taxon>
        <taxon>Actinomycetes</taxon>
        <taxon>Pseudonocardiales</taxon>
        <taxon>Pseudonocardiaceae</taxon>
        <taxon>Actinomycetospora</taxon>
    </lineage>
</organism>
<dbReference type="PANTHER" id="PTHR45947:SF3">
    <property type="entry name" value="SULFOQUINOVOSYL TRANSFERASE SQD2"/>
    <property type="match status" value="1"/>
</dbReference>
<evidence type="ECO:0000313" key="6">
    <source>
        <dbReference type="EMBL" id="MDD7966805.1"/>
    </source>
</evidence>
<sequence length="389" mass="42898">MARAVVVAHDWTIKYAGSERVVEQLLELYPDAPLITSVAADPPLPFLQNRQVRKSPLQRAPRASKNYEYYLPVMPLAWRMVGQVSEVDAVVSSSHACAHAIRVHPHVPQLNYCHTPMRYAWDFESEKHRFPVGSRSLAKQLMRAFRRWDRRKAQTVTKYVANSSAVATRIEKFYGRAASVIHPPVDVDYFSPTTGSKIHEPYFLYVGRLVSYKRADLAVEAFADLPYRLVVVGEGHLSARLRATATPNVSFRGGVSKSELRELYRHATALVFPADEDFGITMAEAIACGTPVISLARGGALDIVEPGQNGWLMERPTSSALAHLARVAVESSLPATEVSSSSQRFAPAVFKEKMAAAVEEMIAGYRRGASIGAPRSGGPPARWEVQADA</sequence>
<feature type="domain" description="Glycosyltransferase subfamily 4-like N-terminal" evidence="5">
    <location>
        <begin position="17"/>
        <end position="188"/>
    </location>
</feature>
<dbReference type="Pfam" id="PF00534">
    <property type="entry name" value="Glycos_transf_1"/>
    <property type="match status" value="1"/>
</dbReference>
<name>A0ABT5SVC0_9PSEU</name>
<dbReference type="InterPro" id="IPR028098">
    <property type="entry name" value="Glyco_trans_4-like_N"/>
</dbReference>